<dbReference type="Proteomes" id="UP000643279">
    <property type="component" value="Unassembled WGS sequence"/>
</dbReference>
<evidence type="ECO:0000313" key="1">
    <source>
        <dbReference type="EMBL" id="GGI01454.1"/>
    </source>
</evidence>
<proteinExistence type="predicted"/>
<protein>
    <recommendedName>
        <fullName evidence="3">Cyclic nucleotide-binding domain-containing protein</fullName>
    </recommendedName>
</protein>
<evidence type="ECO:0008006" key="3">
    <source>
        <dbReference type="Google" id="ProtNLM"/>
    </source>
</evidence>
<gene>
    <name evidence="1" type="ORF">GCM10007170_40930</name>
</gene>
<evidence type="ECO:0000313" key="2">
    <source>
        <dbReference type="Proteomes" id="UP000643279"/>
    </source>
</evidence>
<dbReference type="EMBL" id="BMFW01000034">
    <property type="protein sequence ID" value="GGI01454.1"/>
    <property type="molecule type" value="Genomic_DNA"/>
</dbReference>
<comment type="caution">
    <text evidence="1">The sequence shown here is derived from an EMBL/GenBank/DDBJ whole genome shotgun (WGS) entry which is preliminary data.</text>
</comment>
<reference evidence="2" key="1">
    <citation type="journal article" date="2019" name="Int. J. Syst. Evol. Microbiol.">
        <title>The Global Catalogue of Microorganisms (GCM) 10K type strain sequencing project: providing services to taxonomists for standard genome sequencing and annotation.</title>
        <authorList>
            <consortium name="The Broad Institute Genomics Platform"/>
            <consortium name="The Broad Institute Genome Sequencing Center for Infectious Disease"/>
            <person name="Wu L."/>
            <person name="Ma J."/>
        </authorList>
    </citation>
    <scope>NUCLEOTIDE SEQUENCE [LARGE SCALE GENOMIC DNA]</scope>
    <source>
        <strain evidence="2">CGMCC 1.12778</strain>
    </source>
</reference>
<accession>A0ABQ2AXP6</accession>
<organism evidence="1 2">
    <name type="scientific">Arthrobacter liuii</name>
    <dbReference type="NCBI Taxonomy" id="1476996"/>
    <lineage>
        <taxon>Bacteria</taxon>
        <taxon>Bacillati</taxon>
        <taxon>Actinomycetota</taxon>
        <taxon>Actinomycetes</taxon>
        <taxon>Micrococcales</taxon>
        <taxon>Micrococcaceae</taxon>
        <taxon>Arthrobacter</taxon>
    </lineage>
</organism>
<sequence length="82" mass="8590">MEGGPGNESCLLLLSGKAAMLCGRHRTAGSAGRQSSRCAGELAWCMEAKAFRKPVWHPDARLPRLGLPGILQLSAGRCPGSS</sequence>
<name>A0ABQ2AXP6_9MICC</name>
<keyword evidence="2" id="KW-1185">Reference proteome</keyword>